<feature type="transmembrane region" description="Helical" evidence="6">
    <location>
        <begin position="6"/>
        <end position="28"/>
    </location>
</feature>
<dbReference type="AlphaFoldDB" id="A0A3B3QSU4"/>
<keyword evidence="5 6" id="KW-0472">Membrane</keyword>
<dbReference type="InterPro" id="IPR005016">
    <property type="entry name" value="TDE1/TMS"/>
</dbReference>
<evidence type="ECO:0000256" key="5">
    <source>
        <dbReference type="ARBA" id="ARBA00023136"/>
    </source>
</evidence>
<name>A0A3B3QSU4_9TELE</name>
<feature type="transmembrane region" description="Helical" evidence="6">
    <location>
        <begin position="157"/>
        <end position="180"/>
    </location>
</feature>
<feature type="transmembrane region" description="Helical" evidence="6">
    <location>
        <begin position="131"/>
        <end position="151"/>
    </location>
</feature>
<evidence type="ECO:0000313" key="7">
    <source>
        <dbReference type="Ensembl" id="ENSPKIP00000008486.1"/>
    </source>
</evidence>
<feature type="transmembrane region" description="Helical" evidence="6">
    <location>
        <begin position="40"/>
        <end position="61"/>
    </location>
</feature>
<dbReference type="PANTHER" id="PTHR10383">
    <property type="entry name" value="SERINE INCORPORATOR"/>
    <property type="match status" value="1"/>
</dbReference>
<feature type="transmembrane region" description="Helical" evidence="6">
    <location>
        <begin position="97"/>
        <end position="119"/>
    </location>
</feature>
<feature type="transmembrane region" description="Helical" evidence="6">
    <location>
        <begin position="269"/>
        <end position="287"/>
    </location>
</feature>
<comment type="subcellular location">
    <subcellularLocation>
        <location evidence="1">Membrane</location>
        <topology evidence="1">Multi-pass membrane protein</topology>
    </subcellularLocation>
</comment>
<dbReference type="Ensembl" id="ENSPKIT00000032567.1">
    <property type="protein sequence ID" value="ENSPKIP00000008486.1"/>
    <property type="gene ID" value="ENSPKIG00000023951.1"/>
</dbReference>
<dbReference type="RefSeq" id="XP_023699017.1">
    <property type="nucleotide sequence ID" value="XM_023843249.2"/>
</dbReference>
<reference evidence="7" key="2">
    <citation type="submission" date="2025-09" db="UniProtKB">
        <authorList>
            <consortium name="Ensembl"/>
        </authorList>
    </citation>
    <scope>IDENTIFICATION</scope>
</reference>
<dbReference type="GO" id="GO:0016020">
    <property type="term" value="C:membrane"/>
    <property type="evidence" value="ECO:0007669"/>
    <property type="project" value="UniProtKB-SubCell"/>
</dbReference>
<dbReference type="PANTHER" id="PTHR10383:SF51">
    <property type="entry name" value="SERINE INCORPORATOR 3"/>
    <property type="match status" value="1"/>
</dbReference>
<reference evidence="7" key="1">
    <citation type="submission" date="2025-08" db="UniProtKB">
        <authorList>
            <consortium name="Ensembl"/>
        </authorList>
    </citation>
    <scope>IDENTIFICATION</scope>
</reference>
<feature type="transmembrane region" description="Helical" evidence="6">
    <location>
        <begin position="415"/>
        <end position="436"/>
    </location>
</feature>
<evidence type="ECO:0000256" key="3">
    <source>
        <dbReference type="ARBA" id="ARBA00022692"/>
    </source>
</evidence>
<dbReference type="Proteomes" id="UP000261540">
    <property type="component" value="Unplaced"/>
</dbReference>
<accession>A0A3B3QSU4</accession>
<evidence type="ECO:0000256" key="6">
    <source>
        <dbReference type="SAM" id="Phobius"/>
    </source>
</evidence>
<dbReference type="Pfam" id="PF03348">
    <property type="entry name" value="Serinc"/>
    <property type="match status" value="1"/>
</dbReference>
<keyword evidence="8" id="KW-1185">Reference proteome</keyword>
<dbReference type="GeneTree" id="ENSGT01030000234623"/>
<evidence type="ECO:0000256" key="2">
    <source>
        <dbReference type="ARBA" id="ARBA00006665"/>
    </source>
</evidence>
<keyword evidence="4 6" id="KW-1133">Transmembrane helix</keyword>
<feature type="transmembrane region" description="Helical" evidence="6">
    <location>
        <begin position="201"/>
        <end position="226"/>
    </location>
</feature>
<evidence type="ECO:0000256" key="1">
    <source>
        <dbReference type="ARBA" id="ARBA00004141"/>
    </source>
</evidence>
<dbReference type="KEGG" id="pki:111860011"/>
<keyword evidence="3 6" id="KW-0812">Transmembrane</keyword>
<feature type="transmembrane region" description="Helical" evidence="6">
    <location>
        <begin position="238"/>
        <end position="257"/>
    </location>
</feature>
<evidence type="ECO:0000313" key="8">
    <source>
        <dbReference type="Proteomes" id="UP000261540"/>
    </source>
</evidence>
<feature type="transmembrane region" description="Helical" evidence="6">
    <location>
        <begin position="342"/>
        <end position="360"/>
    </location>
</feature>
<dbReference type="OrthoDB" id="5963193at2759"/>
<dbReference type="STRING" id="1676925.ENSPKIP00000008486"/>
<proteinExistence type="inferred from homology"/>
<evidence type="ECO:0000256" key="4">
    <source>
        <dbReference type="ARBA" id="ARBA00022989"/>
    </source>
</evidence>
<comment type="similarity">
    <text evidence="2">Belongs to the TDE1 family.</text>
</comment>
<feature type="transmembrane region" description="Helical" evidence="6">
    <location>
        <begin position="456"/>
        <end position="475"/>
    </location>
</feature>
<dbReference type="GeneID" id="111860011"/>
<organism evidence="7 8">
    <name type="scientific">Paramormyrops kingsleyae</name>
    <dbReference type="NCBI Taxonomy" id="1676925"/>
    <lineage>
        <taxon>Eukaryota</taxon>
        <taxon>Metazoa</taxon>
        <taxon>Chordata</taxon>
        <taxon>Craniata</taxon>
        <taxon>Vertebrata</taxon>
        <taxon>Euteleostomi</taxon>
        <taxon>Actinopterygii</taxon>
        <taxon>Neopterygii</taxon>
        <taxon>Teleostei</taxon>
        <taxon>Osteoglossocephala</taxon>
        <taxon>Osteoglossomorpha</taxon>
        <taxon>Osteoglossiformes</taxon>
        <taxon>Mormyridae</taxon>
        <taxon>Paramormyrops</taxon>
    </lineage>
</organism>
<protein>
    <submittedName>
        <fullName evidence="7">Serine incorporator 3-like</fullName>
    </submittedName>
</protein>
<sequence>MAAVLGAFSIGSWIPCLCGGAMCIQCACCPISRNSTVTRIIYAFILLLGTLVCCVMLSPGVEHQLKKIPSFCEGGAGSSIPGLYGHVSCEIFVGYKAVYRICFGLAVFFLVFSIFMFKVKSSRDPRAAIQNGFWFFKVAAIIAVTVGAFYIPDGPFTRFWFTSGVIGASIFILIQLIFLVDFAHSLNESWMGKKEEGNSRGWFAALCLVTGVSYALFVTAVVLLYVFYTQSEGCRLNVFFITFNVLLCIVGSIISVLNKVQEFNPHSGLLQSSIISLYTIYLTWSAITNEPDRNCNPGLLSILQLTAEPTLSPLAVENQTEVMLFSTEVPIPSTPYLPWWDAQSIVGLFIFVVCILFSSIRSSSTSQVNKLTLSSNDTVILDDCAASTPDEADESSGPRRFKDNETDTIQYNYSVFHLMLFLASLYIMMTLTNWYSPDAHYNTMKSKWPVVWVKMASSWVCIALYLWTVVAPLVLRNRDFN</sequence>